<dbReference type="InterPro" id="IPR033859">
    <property type="entry name" value="MPN_CSN6"/>
</dbReference>
<proteinExistence type="inferred from homology"/>
<dbReference type="RefSeq" id="XP_045290839.1">
    <property type="nucleotide sequence ID" value="XM_045429053.1"/>
</dbReference>
<dbReference type="Pfam" id="PF01398">
    <property type="entry name" value="JAB"/>
    <property type="match status" value="1"/>
</dbReference>
<dbReference type="GO" id="GO:0008237">
    <property type="term" value="F:metallopeptidase activity"/>
    <property type="evidence" value="ECO:0007669"/>
    <property type="project" value="InterPro"/>
</dbReference>
<dbReference type="EMBL" id="GG663364">
    <property type="protein sequence ID" value="EEH10359.1"/>
    <property type="molecule type" value="Genomic_DNA"/>
</dbReference>
<dbReference type="Gene3D" id="3.40.140.10">
    <property type="entry name" value="Cytidine Deaminase, domain 2"/>
    <property type="match status" value="1"/>
</dbReference>
<evidence type="ECO:0000256" key="2">
    <source>
        <dbReference type="RuleBase" id="RU367006"/>
    </source>
</evidence>
<feature type="domain" description="MPN" evidence="4">
    <location>
        <begin position="19"/>
        <end position="187"/>
    </location>
</feature>
<evidence type="ECO:0000256" key="1">
    <source>
        <dbReference type="ARBA" id="ARBA00010893"/>
    </source>
</evidence>
<dbReference type="GeneID" id="69035020"/>
<dbReference type="AlphaFoldDB" id="C0NDR1"/>
<evidence type="ECO:0000259" key="4">
    <source>
        <dbReference type="PROSITE" id="PS50249"/>
    </source>
</evidence>
<accession>C0NDR1</accession>
<dbReference type="InterPro" id="IPR037518">
    <property type="entry name" value="MPN"/>
</dbReference>
<organism evidence="5 6">
    <name type="scientific">Ajellomyces capsulatus (strain G186AR / H82 / ATCC MYA-2454 / RMSCC 2432)</name>
    <name type="common">Darling's disease fungus</name>
    <name type="synonym">Histoplasma capsulatum</name>
    <dbReference type="NCBI Taxonomy" id="447093"/>
    <lineage>
        <taxon>Eukaryota</taxon>
        <taxon>Fungi</taxon>
        <taxon>Dikarya</taxon>
        <taxon>Ascomycota</taxon>
        <taxon>Pezizomycotina</taxon>
        <taxon>Eurotiomycetes</taxon>
        <taxon>Eurotiomycetidae</taxon>
        <taxon>Onygenales</taxon>
        <taxon>Ajellomycetaceae</taxon>
        <taxon>Histoplasma</taxon>
    </lineage>
</organism>
<protein>
    <recommendedName>
        <fullName evidence="2">COP9 signalosome complex subunit 6</fullName>
    </recommendedName>
</protein>
<gene>
    <name evidence="5" type="ORF">HCBG_02004</name>
</gene>
<evidence type="ECO:0000313" key="6">
    <source>
        <dbReference type="Proteomes" id="UP000001631"/>
    </source>
</evidence>
<evidence type="ECO:0000313" key="5">
    <source>
        <dbReference type="EMBL" id="EEH10359.1"/>
    </source>
</evidence>
<dbReference type="GO" id="GO:0005737">
    <property type="term" value="C:cytoplasm"/>
    <property type="evidence" value="ECO:0007669"/>
    <property type="project" value="UniProtKB-SubCell"/>
</dbReference>
<comment type="subcellular location">
    <subcellularLocation>
        <location evidence="2">Cytoplasm</location>
    </subcellularLocation>
    <subcellularLocation>
        <location evidence="2">Nucleus</location>
    </subcellularLocation>
</comment>
<feature type="region of interest" description="Disordered" evidence="3">
    <location>
        <begin position="248"/>
        <end position="276"/>
    </location>
</feature>
<dbReference type="Proteomes" id="UP000001631">
    <property type="component" value="Unassembled WGS sequence"/>
</dbReference>
<dbReference type="Pfam" id="PF13012">
    <property type="entry name" value="MitMem_reg"/>
    <property type="match status" value="1"/>
</dbReference>
<keyword evidence="2" id="KW-0963">Cytoplasm</keyword>
<comment type="similarity">
    <text evidence="1 2">Belongs to the peptidase M67A family. CSN6 subfamily.</text>
</comment>
<dbReference type="InterPro" id="IPR000555">
    <property type="entry name" value="JAMM/MPN+_dom"/>
</dbReference>
<evidence type="ECO:0000256" key="3">
    <source>
        <dbReference type="SAM" id="MobiDB-lite"/>
    </source>
</evidence>
<comment type="function">
    <text evidence="2">Component of the COP9 signalosome complex (CSN), a complex involved in various cellular and developmental processes.</text>
</comment>
<dbReference type="STRING" id="447093.C0NDR1"/>
<dbReference type="PROSITE" id="PS50249">
    <property type="entry name" value="MPN"/>
    <property type="match status" value="1"/>
</dbReference>
<dbReference type="PANTHER" id="PTHR10540:SF8">
    <property type="entry name" value="COP9 SIGNALOSOME COMPLEX SUBUNIT 6"/>
    <property type="match status" value="1"/>
</dbReference>
<keyword evidence="6" id="KW-1185">Reference proteome</keyword>
<dbReference type="VEuPathDB" id="FungiDB:I7I50_00497"/>
<sequence length="428" mass="46873">MAELNPLISLKSSDSGLQILLHPLVLLNISDHVTRHFARQEKGPIVGALIGQQKGRTISLEHVFECNVVTASNGDSVLSEPWFEERLQQCSVHSAPSRCSISVTNWYIIFGIVRDVHKDPPLDLVGWFTLTPPTGPTASQLPIHEHILQKFNETAVLLAFDPSGLENNTSHTTGKLPLTIYESTYEEDSNAVDGDKSMQVDGQQPSLTLRFRELPYYIETGEAEMISIDFVARGGGNATAIEANSATPHPLAVGTKKPVGDKGRDASKKLGKTPTTEEVSALSKEDEDLIANLTTRLTAVKTLESRLHLIKVYLSSISTQQTPNTQTPSTPTSFPQISHSILRNIRSLISHLSLLTPQQSDTFSTESLAQANDVAMVALLGQLGQSVQEIRELGKKFTVVDRARQHAESAMVMSGTHSRMDDFLRQPI</sequence>
<dbReference type="GO" id="GO:0000338">
    <property type="term" value="P:protein deneddylation"/>
    <property type="evidence" value="ECO:0007669"/>
    <property type="project" value="InterPro"/>
</dbReference>
<dbReference type="PANTHER" id="PTHR10540">
    <property type="entry name" value="EUKARYOTIC TRANSLATION INITIATION FACTOR 3 SUBUNIT F-RELATED"/>
    <property type="match status" value="1"/>
</dbReference>
<feature type="compositionally biased region" description="Basic and acidic residues" evidence="3">
    <location>
        <begin position="258"/>
        <end position="268"/>
    </location>
</feature>
<dbReference type="HOGENOM" id="CLU_027018_2_0_1"/>
<name>C0NDR1_AJECG</name>
<dbReference type="InParanoid" id="C0NDR1"/>
<keyword evidence="2" id="KW-0736">Signalosome</keyword>
<keyword evidence="2" id="KW-0539">Nucleus</keyword>
<dbReference type="InterPro" id="IPR024969">
    <property type="entry name" value="EIF3F/CSN6-like_C"/>
</dbReference>
<reference evidence="5" key="1">
    <citation type="submission" date="2009-02" db="EMBL/GenBank/DDBJ databases">
        <title>The Genome Sequence of Ajellomyces capsulatus strain G186AR.</title>
        <authorList>
            <consortium name="The Broad Institute Genome Sequencing Platform"/>
            <person name="Champion M."/>
            <person name="Cuomo C."/>
            <person name="Ma L.-J."/>
            <person name="Henn M.R."/>
            <person name="Sil A."/>
            <person name="Goldman B."/>
            <person name="Young S.K."/>
            <person name="Kodira C.D."/>
            <person name="Zeng Q."/>
            <person name="Koehrsen M."/>
            <person name="Alvarado L."/>
            <person name="Berlin A."/>
            <person name="Borenstein D."/>
            <person name="Chen Z."/>
            <person name="Engels R."/>
            <person name="Freedman E."/>
            <person name="Gellesch M."/>
            <person name="Goldberg J."/>
            <person name="Griggs A."/>
            <person name="Gujja S."/>
            <person name="Heiman D."/>
            <person name="Hepburn T."/>
            <person name="Howarth C."/>
            <person name="Jen D."/>
            <person name="Larson L."/>
            <person name="Lewis B."/>
            <person name="Mehta T."/>
            <person name="Park D."/>
            <person name="Pearson M."/>
            <person name="Roberts A."/>
            <person name="Saif S."/>
            <person name="Shea T."/>
            <person name="Shenoy N."/>
            <person name="Sisk P."/>
            <person name="Stolte C."/>
            <person name="Sykes S."/>
            <person name="Walk T."/>
            <person name="White J."/>
            <person name="Yandava C."/>
            <person name="Klein B."/>
            <person name="McEwen J.G."/>
            <person name="Puccia R."/>
            <person name="Goldman G.H."/>
            <person name="Felipe M.S."/>
            <person name="Nino-Vega G."/>
            <person name="San-Blas G."/>
            <person name="Taylor J."/>
            <person name="Mendoza L."/>
            <person name="Galagan J."/>
            <person name="Nusbaum C."/>
            <person name="Birren B."/>
        </authorList>
    </citation>
    <scope>NUCLEOTIDE SEQUENCE</scope>
    <source>
        <strain evidence="5">G186AR</strain>
    </source>
</reference>
<dbReference type="CDD" id="cd08063">
    <property type="entry name" value="MPN_CSN6"/>
    <property type="match status" value="1"/>
</dbReference>
<dbReference type="GO" id="GO:0008180">
    <property type="term" value="C:COP9 signalosome"/>
    <property type="evidence" value="ECO:0007669"/>
    <property type="project" value="UniProtKB-UniRule"/>
</dbReference>